<dbReference type="Gene3D" id="4.10.1130.20">
    <property type="match status" value="2"/>
</dbReference>
<feature type="compositionally biased region" description="Low complexity" evidence="4">
    <location>
        <begin position="67"/>
        <end position="87"/>
    </location>
</feature>
<sequence length="336" mass="35941">MTTSTCSNKGCGKTFKDQDNSDTACEYHNGAPVFHEGLKGWSCCSKRVVDFDEFLKIPGCTVGQHQTTTPTTAPAAPAPSAVTAPVKTTEDGTEVYGGSTPKPPTPSASPSPAAPAVPTVQEQDLNDPADAVIVPGAKCLRRGCGAVYAEGMAEQCAFHGGVAVFHEGSKGWSCCPKRKVLEFDEFLKLPGCMVGKHRFTDVKPATPNVIPIRHDWYQTQSSVIISLFAKKIDKTRTTVVFAPEELKVNITFLDGNIAQFHTRLSQPIDSEASRFEMLTTKIEVVLKKANGISWPSIEPRENVTSFTTFGTTGTVGSIGSKVAVVAADAPVHLLKK</sequence>
<organism evidence="7 8">
    <name type="scientific">Blyttiomyces helicus</name>
    <dbReference type="NCBI Taxonomy" id="388810"/>
    <lineage>
        <taxon>Eukaryota</taxon>
        <taxon>Fungi</taxon>
        <taxon>Fungi incertae sedis</taxon>
        <taxon>Chytridiomycota</taxon>
        <taxon>Chytridiomycota incertae sedis</taxon>
        <taxon>Chytridiomycetes</taxon>
        <taxon>Chytridiomycetes incertae sedis</taxon>
        <taxon>Blyttiomyces</taxon>
    </lineage>
</organism>
<evidence type="ECO:0000256" key="2">
    <source>
        <dbReference type="ARBA" id="ARBA00022737"/>
    </source>
</evidence>
<dbReference type="CDD" id="cd06466">
    <property type="entry name" value="p23_CS_SGT1_like"/>
    <property type="match status" value="1"/>
</dbReference>
<keyword evidence="3" id="KW-0862">Zinc</keyword>
<keyword evidence="2" id="KW-0677">Repeat</keyword>
<evidence type="ECO:0000256" key="3">
    <source>
        <dbReference type="ARBA" id="ARBA00022833"/>
    </source>
</evidence>
<name>A0A4P9WS38_9FUNG</name>
<reference evidence="8" key="1">
    <citation type="journal article" date="2018" name="Nat. Microbiol.">
        <title>Leveraging single-cell genomics to expand the fungal tree of life.</title>
        <authorList>
            <person name="Ahrendt S.R."/>
            <person name="Quandt C.A."/>
            <person name="Ciobanu D."/>
            <person name="Clum A."/>
            <person name="Salamov A."/>
            <person name="Andreopoulos B."/>
            <person name="Cheng J.F."/>
            <person name="Woyke T."/>
            <person name="Pelin A."/>
            <person name="Henrissat B."/>
            <person name="Reynolds N.K."/>
            <person name="Benny G.L."/>
            <person name="Smith M.E."/>
            <person name="James T.Y."/>
            <person name="Grigoriev I.V."/>
        </authorList>
    </citation>
    <scope>NUCLEOTIDE SEQUENCE [LARGE SCALE GENOMIC DNA]</scope>
</reference>
<dbReference type="SUPFAM" id="SSF49764">
    <property type="entry name" value="HSP20-like chaperones"/>
    <property type="match status" value="1"/>
</dbReference>
<gene>
    <name evidence="7" type="ORF">BDK51DRAFT_36276</name>
</gene>
<dbReference type="EMBL" id="KZ994007">
    <property type="protein sequence ID" value="RKO94110.1"/>
    <property type="molecule type" value="Genomic_DNA"/>
</dbReference>
<evidence type="ECO:0000313" key="8">
    <source>
        <dbReference type="Proteomes" id="UP000269721"/>
    </source>
</evidence>
<dbReference type="PANTHER" id="PTHR46983">
    <property type="entry name" value="CYSTEINE AND HISTIDINE-RICH DOMAIN-CONTAINING PROTEIN 1"/>
    <property type="match status" value="1"/>
</dbReference>
<proteinExistence type="predicted"/>
<dbReference type="Pfam" id="PF04968">
    <property type="entry name" value="CHORD"/>
    <property type="match status" value="2"/>
</dbReference>
<keyword evidence="8" id="KW-1185">Reference proteome</keyword>
<dbReference type="InterPro" id="IPR007052">
    <property type="entry name" value="CS_dom"/>
</dbReference>
<feature type="domain" description="CS" evidence="5">
    <location>
        <begin position="209"/>
        <end position="298"/>
    </location>
</feature>
<dbReference type="OrthoDB" id="1898560at2759"/>
<dbReference type="PANTHER" id="PTHR46983:SF3">
    <property type="entry name" value="CHPADIPLOID STATE MAINTENANCE PROTEIN CHPA"/>
    <property type="match status" value="1"/>
</dbReference>
<evidence type="ECO:0000256" key="1">
    <source>
        <dbReference type="ARBA" id="ARBA00022723"/>
    </source>
</evidence>
<evidence type="ECO:0000259" key="5">
    <source>
        <dbReference type="PROSITE" id="PS51203"/>
    </source>
</evidence>
<evidence type="ECO:0000259" key="6">
    <source>
        <dbReference type="PROSITE" id="PS51401"/>
    </source>
</evidence>
<dbReference type="PROSITE" id="PS51203">
    <property type="entry name" value="CS"/>
    <property type="match status" value="1"/>
</dbReference>
<keyword evidence="1" id="KW-0479">Metal-binding</keyword>
<feature type="region of interest" description="Disordered" evidence="4">
    <location>
        <begin position="65"/>
        <end position="119"/>
    </location>
</feature>
<dbReference type="Proteomes" id="UP000269721">
    <property type="component" value="Unassembled WGS sequence"/>
</dbReference>
<dbReference type="PROSITE" id="PS51401">
    <property type="entry name" value="CHORD"/>
    <property type="match status" value="2"/>
</dbReference>
<dbReference type="AlphaFoldDB" id="A0A4P9WS38"/>
<feature type="domain" description="CHORD" evidence="6">
    <location>
        <begin position="139"/>
        <end position="197"/>
    </location>
</feature>
<dbReference type="GO" id="GO:0046872">
    <property type="term" value="F:metal ion binding"/>
    <property type="evidence" value="ECO:0007669"/>
    <property type="project" value="UniProtKB-KW"/>
</dbReference>
<dbReference type="InterPro" id="IPR008978">
    <property type="entry name" value="HSP20-like_chaperone"/>
</dbReference>
<feature type="domain" description="CHORD" evidence="6">
    <location>
        <begin position="6"/>
        <end position="65"/>
    </location>
</feature>
<evidence type="ECO:0000256" key="4">
    <source>
        <dbReference type="SAM" id="MobiDB-lite"/>
    </source>
</evidence>
<dbReference type="Pfam" id="PF04969">
    <property type="entry name" value="CS"/>
    <property type="match status" value="1"/>
</dbReference>
<dbReference type="InterPro" id="IPR007051">
    <property type="entry name" value="CHORD_dom"/>
</dbReference>
<evidence type="ECO:0000313" key="7">
    <source>
        <dbReference type="EMBL" id="RKO94110.1"/>
    </source>
</evidence>
<dbReference type="Gene3D" id="2.60.40.790">
    <property type="match status" value="1"/>
</dbReference>
<accession>A0A4P9WS38</accession>
<dbReference type="InterPro" id="IPR039790">
    <property type="entry name" value="CHRD1"/>
</dbReference>
<protein>
    <submittedName>
        <fullName evidence="7">Chord-domain-containing protein</fullName>
    </submittedName>
</protein>
<feature type="compositionally biased region" description="Pro residues" evidence="4">
    <location>
        <begin position="101"/>
        <end position="115"/>
    </location>
</feature>